<dbReference type="AlphaFoldDB" id="A0A1J5Q7B7"/>
<comment type="caution">
    <text evidence="1">The sequence shown here is derived from an EMBL/GenBank/DDBJ whole genome shotgun (WGS) entry which is preliminary data.</text>
</comment>
<protein>
    <submittedName>
        <fullName evidence="1">Uncharacterized protein</fullName>
    </submittedName>
</protein>
<reference evidence="1" key="1">
    <citation type="submission" date="2016-10" db="EMBL/GenBank/DDBJ databases">
        <title>Sequence of Gallionella enrichment culture.</title>
        <authorList>
            <person name="Poehlein A."/>
            <person name="Muehling M."/>
            <person name="Daniel R."/>
        </authorList>
    </citation>
    <scope>NUCLEOTIDE SEQUENCE</scope>
</reference>
<sequence length="51" mass="5412">MAGLRIGRTANGGELECEIEAVAGDAFQYLDGFGNDFRSDSVPGQYGDFHG</sequence>
<proteinExistence type="predicted"/>
<accession>A0A1J5Q7B7</accession>
<organism evidence="1">
    <name type="scientific">mine drainage metagenome</name>
    <dbReference type="NCBI Taxonomy" id="410659"/>
    <lineage>
        <taxon>unclassified sequences</taxon>
        <taxon>metagenomes</taxon>
        <taxon>ecological metagenomes</taxon>
    </lineage>
</organism>
<dbReference type="EMBL" id="MLJW01001279">
    <property type="protein sequence ID" value="OIQ79082.1"/>
    <property type="molecule type" value="Genomic_DNA"/>
</dbReference>
<evidence type="ECO:0000313" key="1">
    <source>
        <dbReference type="EMBL" id="OIQ79082.1"/>
    </source>
</evidence>
<gene>
    <name evidence="1" type="ORF">GALL_392020</name>
</gene>
<name>A0A1J5Q7B7_9ZZZZ</name>